<dbReference type="GO" id="GO:0009103">
    <property type="term" value="P:lipopolysaccharide biosynthetic process"/>
    <property type="evidence" value="ECO:0007669"/>
    <property type="project" value="UniProtKB-ARBA"/>
</dbReference>
<feature type="transmembrane region" description="Helical" evidence="8">
    <location>
        <begin position="337"/>
        <end position="358"/>
    </location>
</feature>
<accession>A0A1F5YMW9</accession>
<keyword evidence="3" id="KW-0328">Glycosyltransferase</keyword>
<feature type="transmembrane region" description="Helical" evidence="8">
    <location>
        <begin position="221"/>
        <end position="238"/>
    </location>
</feature>
<name>A0A1F5YMW9_9BACT</name>
<keyword evidence="2" id="KW-1003">Cell membrane</keyword>
<evidence type="ECO:0000256" key="8">
    <source>
        <dbReference type="SAM" id="Phobius"/>
    </source>
</evidence>
<sequence>MAFLVFIIPFLIYAFTRLFNLGLLPIFTDEAIYIRWSQIGSRDAAWRFISLTDGKQPLFTWIMMVFLRLIPGDPLVVGRLVSVFAGFVTLAGLTLLSYELFKSRAAALFTGLIYAVSPYTLMYDRLALYDSLVSALYVGSLYITVRLVRTLRLDNALILGMALGAGVLNKSSGFISIYLLPVPYLLFQGIRPTRRLFIYALLAALAAVLALVYYSVLRLSPHFHMIGLKNTVFVYTLSDWLSQPFRFFRGNLNGLTDWLIHYMTKPVLAASLLPLAVIWHRWREKTVLFLYFFLPFTGLALMGKVLYPRFILFMSMPLYVLAGVTFAGIFRLVRNRTAAATALILLLLPGITVSYFILTNPRYALIPESDRGQLIDDWPAGGGVRETTDLIRDRAQNGPVAVITDGTFGLLPYAFEIYLVDNPNVEIRGIWPVPETIPADIINLVRIKPTLVILNQRQVAPSWPMKLIAQYQKGNRVDRTLRVYEVEARPGPADENDPR</sequence>
<dbReference type="InterPro" id="IPR038731">
    <property type="entry name" value="RgtA/B/C-like"/>
</dbReference>
<keyword evidence="5 8" id="KW-0812">Transmembrane</keyword>
<feature type="transmembrane region" description="Helical" evidence="8">
    <location>
        <begin position="258"/>
        <end position="279"/>
    </location>
</feature>
<evidence type="ECO:0000313" key="10">
    <source>
        <dbReference type="EMBL" id="OGG01454.1"/>
    </source>
</evidence>
<feature type="transmembrane region" description="Helical" evidence="8">
    <location>
        <begin position="286"/>
        <end position="304"/>
    </location>
</feature>
<protein>
    <recommendedName>
        <fullName evidence="9">Glycosyltransferase RgtA/B/C/D-like domain-containing protein</fullName>
    </recommendedName>
</protein>
<feature type="transmembrane region" description="Helical" evidence="8">
    <location>
        <begin position="157"/>
        <end position="180"/>
    </location>
</feature>
<feature type="transmembrane region" description="Helical" evidence="8">
    <location>
        <begin position="310"/>
        <end position="330"/>
    </location>
</feature>
<evidence type="ECO:0000259" key="9">
    <source>
        <dbReference type="Pfam" id="PF13231"/>
    </source>
</evidence>
<evidence type="ECO:0000256" key="1">
    <source>
        <dbReference type="ARBA" id="ARBA00004651"/>
    </source>
</evidence>
<reference evidence="10 11" key="1">
    <citation type="journal article" date="2016" name="Nat. Commun.">
        <title>Thousands of microbial genomes shed light on interconnected biogeochemical processes in an aquifer system.</title>
        <authorList>
            <person name="Anantharaman K."/>
            <person name="Brown C.T."/>
            <person name="Hug L.A."/>
            <person name="Sharon I."/>
            <person name="Castelle C.J."/>
            <person name="Probst A.J."/>
            <person name="Thomas B.C."/>
            <person name="Singh A."/>
            <person name="Wilkins M.J."/>
            <person name="Karaoz U."/>
            <person name="Brodie E.L."/>
            <person name="Williams K.H."/>
            <person name="Hubbard S.S."/>
            <person name="Banfield J.F."/>
        </authorList>
    </citation>
    <scope>NUCLEOTIDE SEQUENCE [LARGE SCALE GENOMIC DNA]</scope>
</reference>
<dbReference type="GO" id="GO:0016763">
    <property type="term" value="F:pentosyltransferase activity"/>
    <property type="evidence" value="ECO:0007669"/>
    <property type="project" value="TreeGrafter"/>
</dbReference>
<evidence type="ECO:0000256" key="7">
    <source>
        <dbReference type="ARBA" id="ARBA00023136"/>
    </source>
</evidence>
<dbReference type="EMBL" id="MFJD01000016">
    <property type="protein sequence ID" value="OGG01454.1"/>
    <property type="molecule type" value="Genomic_DNA"/>
</dbReference>
<evidence type="ECO:0000313" key="11">
    <source>
        <dbReference type="Proteomes" id="UP000178448"/>
    </source>
</evidence>
<organism evidence="10 11">
    <name type="scientific">Candidatus Gottesmanbacteria bacterium RBG_16_52_11</name>
    <dbReference type="NCBI Taxonomy" id="1798374"/>
    <lineage>
        <taxon>Bacteria</taxon>
        <taxon>Candidatus Gottesmaniibacteriota</taxon>
    </lineage>
</organism>
<comment type="caution">
    <text evidence="10">The sequence shown here is derived from an EMBL/GenBank/DDBJ whole genome shotgun (WGS) entry which is preliminary data.</text>
</comment>
<feature type="transmembrane region" description="Helical" evidence="8">
    <location>
        <begin position="196"/>
        <end position="214"/>
    </location>
</feature>
<proteinExistence type="predicted"/>
<gene>
    <name evidence="10" type="ORF">A2Z33_02875</name>
</gene>
<keyword evidence="6 8" id="KW-1133">Transmembrane helix</keyword>
<keyword evidence="4" id="KW-0808">Transferase</keyword>
<feature type="transmembrane region" description="Helical" evidence="8">
    <location>
        <begin position="76"/>
        <end position="98"/>
    </location>
</feature>
<feature type="transmembrane region" description="Helical" evidence="8">
    <location>
        <begin position="127"/>
        <end position="145"/>
    </location>
</feature>
<dbReference type="Proteomes" id="UP000178448">
    <property type="component" value="Unassembled WGS sequence"/>
</dbReference>
<evidence type="ECO:0000256" key="3">
    <source>
        <dbReference type="ARBA" id="ARBA00022676"/>
    </source>
</evidence>
<evidence type="ECO:0000256" key="4">
    <source>
        <dbReference type="ARBA" id="ARBA00022679"/>
    </source>
</evidence>
<dbReference type="STRING" id="1798374.A2Z33_02875"/>
<evidence type="ECO:0000256" key="5">
    <source>
        <dbReference type="ARBA" id="ARBA00022692"/>
    </source>
</evidence>
<evidence type="ECO:0000256" key="6">
    <source>
        <dbReference type="ARBA" id="ARBA00022989"/>
    </source>
</evidence>
<dbReference type="AlphaFoldDB" id="A0A1F5YMW9"/>
<dbReference type="PANTHER" id="PTHR33908">
    <property type="entry name" value="MANNOSYLTRANSFERASE YKCB-RELATED"/>
    <property type="match status" value="1"/>
</dbReference>
<dbReference type="Pfam" id="PF13231">
    <property type="entry name" value="PMT_2"/>
    <property type="match status" value="1"/>
</dbReference>
<feature type="transmembrane region" description="Helical" evidence="8">
    <location>
        <begin position="6"/>
        <end position="27"/>
    </location>
</feature>
<dbReference type="GO" id="GO:0010041">
    <property type="term" value="P:response to iron(III) ion"/>
    <property type="evidence" value="ECO:0007669"/>
    <property type="project" value="TreeGrafter"/>
</dbReference>
<dbReference type="InterPro" id="IPR050297">
    <property type="entry name" value="LipidA_mod_glycosyltrf_83"/>
</dbReference>
<feature type="transmembrane region" description="Helical" evidence="8">
    <location>
        <begin position="105"/>
        <end position="121"/>
    </location>
</feature>
<evidence type="ECO:0000256" key="2">
    <source>
        <dbReference type="ARBA" id="ARBA00022475"/>
    </source>
</evidence>
<dbReference type="PANTHER" id="PTHR33908:SF3">
    <property type="entry name" value="UNDECAPRENYL PHOSPHATE-ALPHA-4-AMINO-4-DEOXY-L-ARABINOSE ARABINOSYL TRANSFERASE"/>
    <property type="match status" value="1"/>
</dbReference>
<dbReference type="GO" id="GO:0005886">
    <property type="term" value="C:plasma membrane"/>
    <property type="evidence" value="ECO:0007669"/>
    <property type="project" value="UniProtKB-SubCell"/>
</dbReference>
<keyword evidence="7 8" id="KW-0472">Membrane</keyword>
<comment type="subcellular location">
    <subcellularLocation>
        <location evidence="1">Cell membrane</location>
        <topology evidence="1">Multi-pass membrane protein</topology>
    </subcellularLocation>
</comment>
<feature type="domain" description="Glycosyltransferase RgtA/B/C/D-like" evidence="9">
    <location>
        <begin position="57"/>
        <end position="211"/>
    </location>
</feature>